<keyword evidence="2" id="KW-0812">Transmembrane</keyword>
<dbReference type="Proteomes" id="UP001153555">
    <property type="component" value="Unassembled WGS sequence"/>
</dbReference>
<reference evidence="3" key="1">
    <citation type="submission" date="2019-12" db="EMBL/GenBank/DDBJ databases">
        <authorList>
            <person name="Scholes J."/>
        </authorList>
    </citation>
    <scope>NUCLEOTIDE SEQUENCE</scope>
</reference>
<protein>
    <submittedName>
        <fullName evidence="3">Uncharacterized protein</fullName>
    </submittedName>
</protein>
<evidence type="ECO:0000256" key="2">
    <source>
        <dbReference type="SAM" id="Phobius"/>
    </source>
</evidence>
<dbReference type="AlphaFoldDB" id="A0A9N7RSH2"/>
<keyword evidence="4" id="KW-1185">Reference proteome</keyword>
<evidence type="ECO:0000313" key="3">
    <source>
        <dbReference type="EMBL" id="CAA0842061.1"/>
    </source>
</evidence>
<name>A0A9N7RSH2_STRHE</name>
<gene>
    <name evidence="3" type="ORF">SHERM_07925</name>
</gene>
<feature type="region of interest" description="Disordered" evidence="1">
    <location>
        <begin position="19"/>
        <end position="74"/>
    </location>
</feature>
<feature type="transmembrane region" description="Helical" evidence="2">
    <location>
        <begin position="105"/>
        <end position="128"/>
    </location>
</feature>
<keyword evidence="2" id="KW-1133">Transmembrane helix</keyword>
<sequence>EPQRGQFRSAIVTLRRVASRHREPFRFGRAPPASLGSPTAPPRLFSSIPSEPEQPRRTTYTPPPRAVDVEPDERAPGLRTARLGNHFDSRLVLIPRTVQELDYPLVYICVSSFEVISLFYVGILLINVKSCEIVRDPIKYVLGLWILELCRVLGLMAKASDELGV</sequence>
<organism evidence="3 4">
    <name type="scientific">Striga hermonthica</name>
    <name type="common">Purple witchweed</name>
    <name type="synonym">Buchnera hermonthica</name>
    <dbReference type="NCBI Taxonomy" id="68872"/>
    <lineage>
        <taxon>Eukaryota</taxon>
        <taxon>Viridiplantae</taxon>
        <taxon>Streptophyta</taxon>
        <taxon>Embryophyta</taxon>
        <taxon>Tracheophyta</taxon>
        <taxon>Spermatophyta</taxon>
        <taxon>Magnoliopsida</taxon>
        <taxon>eudicotyledons</taxon>
        <taxon>Gunneridae</taxon>
        <taxon>Pentapetalae</taxon>
        <taxon>asterids</taxon>
        <taxon>lamiids</taxon>
        <taxon>Lamiales</taxon>
        <taxon>Orobanchaceae</taxon>
        <taxon>Buchnereae</taxon>
        <taxon>Striga</taxon>
    </lineage>
</organism>
<accession>A0A9N7RSH2</accession>
<evidence type="ECO:0000313" key="4">
    <source>
        <dbReference type="Proteomes" id="UP001153555"/>
    </source>
</evidence>
<evidence type="ECO:0000256" key="1">
    <source>
        <dbReference type="SAM" id="MobiDB-lite"/>
    </source>
</evidence>
<dbReference type="EMBL" id="CACSLK010034598">
    <property type="protein sequence ID" value="CAA0842061.1"/>
    <property type="molecule type" value="Genomic_DNA"/>
</dbReference>
<keyword evidence="2" id="KW-0472">Membrane</keyword>
<feature type="non-terminal residue" evidence="3">
    <location>
        <position position="1"/>
    </location>
</feature>
<proteinExistence type="predicted"/>
<feature type="non-terminal residue" evidence="3">
    <location>
        <position position="165"/>
    </location>
</feature>
<comment type="caution">
    <text evidence="3">The sequence shown here is derived from an EMBL/GenBank/DDBJ whole genome shotgun (WGS) entry which is preliminary data.</text>
</comment>